<feature type="compositionally biased region" description="Basic and acidic residues" evidence="1">
    <location>
        <begin position="109"/>
        <end position="130"/>
    </location>
</feature>
<feature type="compositionally biased region" description="Polar residues" evidence="1">
    <location>
        <begin position="133"/>
        <end position="144"/>
    </location>
</feature>
<accession>A0A9I9DSS3</accession>
<name>A0A9I9DSS3_CUCME</name>
<sequence length="278" mass="31971">LSHKKKTIGRIPSGLRRRRRLSLHSGFQLRRRAANLIIEGKGEMGGKGMRRRERNYRAAHGGYDRLPPPPDTSQADTLPSKLRKLMSFTSSRSQESEVSEDLQRKRKRDAFNTEKKSNQKDASGRSDVKSKANGGNSQMPQRTGSDIDDVQSKSSEKKNKKRKRKQVTDLRFEDSLEESSRRLKKRERRKKYQEAKKNKHKKAKTEEVLDFPRHEKIKFGDVVEAPLKLLAVPKAFKSAQVASQERKRLQAINEYRNRKGWTSRPGIQIPSMTIAPAD</sequence>
<protein>
    <recommendedName>
        <fullName evidence="3">Coiled-coil domain-containing protein 137</fullName>
    </recommendedName>
</protein>
<dbReference type="PANTHER" id="PTHR37218">
    <property type="entry name" value="COILED-COIL PROTEIN"/>
    <property type="match status" value="1"/>
</dbReference>
<feature type="compositionally biased region" description="Basic and acidic residues" evidence="1">
    <location>
        <begin position="166"/>
        <end position="181"/>
    </location>
</feature>
<evidence type="ECO:0000313" key="2">
    <source>
        <dbReference type="EnsemblPlants" id="MELO3C022508.2.1"/>
    </source>
</evidence>
<feature type="region of interest" description="Disordered" evidence="1">
    <location>
        <begin position="87"/>
        <end position="207"/>
    </location>
</feature>
<dbReference type="Gramene" id="MELO3C022508.2.1">
    <property type="protein sequence ID" value="MELO3C022508.2.1"/>
    <property type="gene ID" value="MELO3C022508.2"/>
</dbReference>
<dbReference type="PANTHER" id="PTHR37218:SF2">
    <property type="entry name" value="COILED-COIL PROTEIN"/>
    <property type="match status" value="1"/>
</dbReference>
<organism evidence="2">
    <name type="scientific">Cucumis melo</name>
    <name type="common">Muskmelon</name>
    <dbReference type="NCBI Taxonomy" id="3656"/>
    <lineage>
        <taxon>Eukaryota</taxon>
        <taxon>Viridiplantae</taxon>
        <taxon>Streptophyta</taxon>
        <taxon>Embryophyta</taxon>
        <taxon>Tracheophyta</taxon>
        <taxon>Spermatophyta</taxon>
        <taxon>Magnoliopsida</taxon>
        <taxon>eudicotyledons</taxon>
        <taxon>Gunneridae</taxon>
        <taxon>Pentapetalae</taxon>
        <taxon>rosids</taxon>
        <taxon>fabids</taxon>
        <taxon>Cucurbitales</taxon>
        <taxon>Cucurbitaceae</taxon>
        <taxon>Benincaseae</taxon>
        <taxon>Cucumis</taxon>
    </lineage>
</organism>
<reference evidence="2" key="1">
    <citation type="submission" date="2023-03" db="UniProtKB">
        <authorList>
            <consortium name="EnsemblPlants"/>
        </authorList>
    </citation>
    <scope>IDENTIFICATION</scope>
</reference>
<dbReference type="AlphaFoldDB" id="A0A9I9DSS3"/>
<dbReference type="EnsemblPlants" id="MELO3C022508.2.1">
    <property type="protein sequence ID" value="MELO3C022508.2.1"/>
    <property type="gene ID" value="MELO3C022508.2"/>
</dbReference>
<evidence type="ECO:0000256" key="1">
    <source>
        <dbReference type="SAM" id="MobiDB-lite"/>
    </source>
</evidence>
<feature type="compositionally biased region" description="Basic residues" evidence="1">
    <location>
        <begin position="182"/>
        <end position="203"/>
    </location>
</feature>
<proteinExistence type="predicted"/>
<evidence type="ECO:0008006" key="3">
    <source>
        <dbReference type="Google" id="ProtNLM"/>
    </source>
</evidence>